<comment type="similarity">
    <text evidence="14">Belongs to the MurCDEF family.</text>
</comment>
<keyword evidence="6 14" id="KW-0132">Cell division</keyword>
<comment type="pathway">
    <text evidence="2 14">Cell wall biogenesis; peptidoglycan biosynthesis.</text>
</comment>
<dbReference type="Gene3D" id="3.40.50.720">
    <property type="entry name" value="NAD(P)-binding Rossmann-like Domain"/>
    <property type="match status" value="1"/>
</dbReference>
<evidence type="ECO:0000256" key="5">
    <source>
        <dbReference type="ARBA" id="ARBA00022598"/>
    </source>
</evidence>
<dbReference type="SUPFAM" id="SSF53623">
    <property type="entry name" value="MurD-like peptide ligases, catalytic domain"/>
    <property type="match status" value="1"/>
</dbReference>
<evidence type="ECO:0000256" key="2">
    <source>
        <dbReference type="ARBA" id="ARBA00004752"/>
    </source>
</evidence>
<dbReference type="EC" id="6.3.2.8" evidence="3 14"/>
<dbReference type="Pfam" id="PF02875">
    <property type="entry name" value="Mur_ligase_C"/>
    <property type="match status" value="1"/>
</dbReference>
<gene>
    <name evidence="14" type="primary">murC</name>
    <name evidence="18" type="ORF">J8C05_03100</name>
</gene>
<dbReference type="RefSeq" id="WP_211422742.1">
    <property type="nucleotide sequence ID" value="NZ_CP072642.1"/>
</dbReference>
<evidence type="ECO:0000313" key="19">
    <source>
        <dbReference type="Proteomes" id="UP000677668"/>
    </source>
</evidence>
<accession>A0ABX8B0E5</accession>
<evidence type="ECO:0000313" key="18">
    <source>
        <dbReference type="EMBL" id="QUV94449.1"/>
    </source>
</evidence>
<feature type="domain" description="Mur ligase C-terminal" evidence="16">
    <location>
        <begin position="310"/>
        <end position="439"/>
    </location>
</feature>
<keyword evidence="4 14" id="KW-0963">Cytoplasm</keyword>
<dbReference type="NCBIfam" id="TIGR01082">
    <property type="entry name" value="murC"/>
    <property type="match status" value="1"/>
</dbReference>
<dbReference type="InterPro" id="IPR013221">
    <property type="entry name" value="Mur_ligase_cen"/>
</dbReference>
<keyword evidence="5 14" id="KW-0436">Ligase</keyword>
<dbReference type="InterPro" id="IPR036565">
    <property type="entry name" value="Mur-like_cat_sf"/>
</dbReference>
<keyword evidence="11 14" id="KW-0131">Cell cycle</keyword>
<dbReference type="SUPFAM" id="SSF51984">
    <property type="entry name" value="MurCD N-terminal domain"/>
    <property type="match status" value="1"/>
</dbReference>
<evidence type="ECO:0000256" key="14">
    <source>
        <dbReference type="HAMAP-Rule" id="MF_00046"/>
    </source>
</evidence>
<dbReference type="HAMAP" id="MF_00046">
    <property type="entry name" value="MurC"/>
    <property type="match status" value="1"/>
</dbReference>
<name>A0ABX8B0E5_9BACT</name>
<dbReference type="InterPro" id="IPR004101">
    <property type="entry name" value="Mur_ligase_C"/>
</dbReference>
<feature type="binding site" evidence="14">
    <location>
        <begin position="109"/>
        <end position="115"/>
    </location>
    <ligand>
        <name>ATP</name>
        <dbReference type="ChEBI" id="CHEBI:30616"/>
    </ligand>
</feature>
<evidence type="ECO:0000256" key="3">
    <source>
        <dbReference type="ARBA" id="ARBA00012211"/>
    </source>
</evidence>
<dbReference type="EMBL" id="CP072642">
    <property type="protein sequence ID" value="QUV94449.1"/>
    <property type="molecule type" value="Genomic_DNA"/>
</dbReference>
<dbReference type="Proteomes" id="UP000677668">
    <property type="component" value="Chromosome 1"/>
</dbReference>
<dbReference type="Pfam" id="PF01225">
    <property type="entry name" value="Mur_ligase"/>
    <property type="match status" value="1"/>
</dbReference>
<dbReference type="GO" id="GO:0008763">
    <property type="term" value="F:UDP-N-acetylmuramate-L-alanine ligase activity"/>
    <property type="evidence" value="ECO:0007669"/>
    <property type="project" value="UniProtKB-EC"/>
</dbReference>
<proteinExistence type="inferred from homology"/>
<reference evidence="18 19" key="1">
    <citation type="submission" date="2021-03" db="EMBL/GenBank/DDBJ databases">
        <title>Genomic and phenotypic characterization of Chloracidobacterium isolates provides evidence for multiple species.</title>
        <authorList>
            <person name="Saini M.K."/>
            <person name="Costas A.M.G."/>
            <person name="Tank M."/>
            <person name="Bryant D.A."/>
        </authorList>
    </citation>
    <scope>NUCLEOTIDE SEQUENCE [LARGE SCALE GENOMIC DNA]</scope>
    <source>
        <strain evidence="18 19">N</strain>
    </source>
</reference>
<comment type="subcellular location">
    <subcellularLocation>
        <location evidence="1 14">Cytoplasm</location>
    </subcellularLocation>
</comment>
<dbReference type="Pfam" id="PF08245">
    <property type="entry name" value="Mur_ligase_M"/>
    <property type="match status" value="1"/>
</dbReference>
<dbReference type="Gene3D" id="3.90.190.20">
    <property type="entry name" value="Mur ligase, C-terminal domain"/>
    <property type="match status" value="1"/>
</dbReference>
<evidence type="ECO:0000256" key="7">
    <source>
        <dbReference type="ARBA" id="ARBA00022741"/>
    </source>
</evidence>
<evidence type="ECO:0000259" key="17">
    <source>
        <dbReference type="Pfam" id="PF08245"/>
    </source>
</evidence>
<comment type="catalytic activity">
    <reaction evidence="13 14">
        <text>UDP-N-acetyl-alpha-D-muramate + L-alanine + ATP = UDP-N-acetyl-alpha-D-muramoyl-L-alanine + ADP + phosphate + H(+)</text>
        <dbReference type="Rhea" id="RHEA:23372"/>
        <dbReference type="ChEBI" id="CHEBI:15378"/>
        <dbReference type="ChEBI" id="CHEBI:30616"/>
        <dbReference type="ChEBI" id="CHEBI:43474"/>
        <dbReference type="ChEBI" id="CHEBI:57972"/>
        <dbReference type="ChEBI" id="CHEBI:70757"/>
        <dbReference type="ChEBI" id="CHEBI:83898"/>
        <dbReference type="ChEBI" id="CHEBI:456216"/>
        <dbReference type="EC" id="6.3.2.8"/>
    </reaction>
</comment>
<dbReference type="PANTHER" id="PTHR43445:SF3">
    <property type="entry name" value="UDP-N-ACETYLMURAMATE--L-ALANINE LIGASE"/>
    <property type="match status" value="1"/>
</dbReference>
<protein>
    <recommendedName>
        <fullName evidence="3 14">UDP-N-acetylmuramate--L-alanine ligase</fullName>
        <ecNumber evidence="3 14">6.3.2.8</ecNumber>
    </recommendedName>
    <alternativeName>
        <fullName evidence="14">UDP-N-acetylmuramoyl-L-alanine synthetase</fullName>
    </alternativeName>
</protein>
<dbReference type="PANTHER" id="PTHR43445">
    <property type="entry name" value="UDP-N-ACETYLMURAMATE--L-ALANINE LIGASE-RELATED"/>
    <property type="match status" value="1"/>
</dbReference>
<evidence type="ECO:0000259" key="15">
    <source>
        <dbReference type="Pfam" id="PF01225"/>
    </source>
</evidence>
<keyword evidence="9 14" id="KW-0133">Cell shape</keyword>
<evidence type="ECO:0000256" key="9">
    <source>
        <dbReference type="ARBA" id="ARBA00022960"/>
    </source>
</evidence>
<evidence type="ECO:0000256" key="6">
    <source>
        <dbReference type="ARBA" id="ARBA00022618"/>
    </source>
</evidence>
<dbReference type="SUPFAM" id="SSF53244">
    <property type="entry name" value="MurD-like peptide ligases, peptide-binding domain"/>
    <property type="match status" value="1"/>
</dbReference>
<evidence type="ECO:0000256" key="10">
    <source>
        <dbReference type="ARBA" id="ARBA00022984"/>
    </source>
</evidence>
<sequence length="455" mass="48133">MDEHLHFIGIGGSGMSGIAEVALRRGWQVSGSDLAASAVTARLQALGVQVFIGHAPHQLGAARRVVVSTAVKADNPERLAAQARGIPIVHRAEMLAELMAGRVAVAVAGAHGKTTTSAMVATVLRAAGHDPTAVIGAAFPDLGSGARVGTGPHFVAEADESDGSFLKLPRTLAIITNVDRDHLDFYGDFDAILDHFVRFAEGVPETGVVIACADDAGVQALLPRLTRRCTLYGIQAAEAQIRAADIVPQKPFGWRFTVWRGPACLGPVRLRVPGRHSIYNALAAIAAGLELGLDFKDVQTGLEMFENVSRRFQIRGERNNVLVIDDYGHHPVEIAAVLDAARSAGRRIILVFQPHRYTRTQHLFAEFVTVLREADVVCIVDIYPAGETPLPGVTSAALAAAVHAAGHPAVQAVGALDAALPAVTAQLRPGDVLLTVGAGNVWQLGERFLQDAQVC</sequence>
<feature type="domain" description="Mur ligase central" evidence="17">
    <location>
        <begin position="107"/>
        <end position="287"/>
    </location>
</feature>
<comment type="function">
    <text evidence="14">Cell wall formation.</text>
</comment>
<dbReference type="InterPro" id="IPR005758">
    <property type="entry name" value="UDP-N-AcMur_Ala_ligase_MurC"/>
</dbReference>
<keyword evidence="7 14" id="KW-0547">Nucleotide-binding</keyword>
<keyword evidence="19" id="KW-1185">Reference proteome</keyword>
<feature type="domain" description="Mur ligase N-terminal catalytic" evidence="15">
    <location>
        <begin position="4"/>
        <end position="101"/>
    </location>
</feature>
<evidence type="ECO:0000256" key="4">
    <source>
        <dbReference type="ARBA" id="ARBA00022490"/>
    </source>
</evidence>
<evidence type="ECO:0000256" key="11">
    <source>
        <dbReference type="ARBA" id="ARBA00023306"/>
    </source>
</evidence>
<keyword evidence="10 14" id="KW-0573">Peptidoglycan synthesis</keyword>
<dbReference type="InterPro" id="IPR000713">
    <property type="entry name" value="Mur_ligase_N"/>
</dbReference>
<evidence type="ECO:0000256" key="12">
    <source>
        <dbReference type="ARBA" id="ARBA00023316"/>
    </source>
</evidence>
<keyword evidence="12 14" id="KW-0961">Cell wall biogenesis/degradation</keyword>
<evidence type="ECO:0000256" key="8">
    <source>
        <dbReference type="ARBA" id="ARBA00022840"/>
    </source>
</evidence>
<dbReference type="InterPro" id="IPR036615">
    <property type="entry name" value="Mur_ligase_C_dom_sf"/>
</dbReference>
<dbReference type="InterPro" id="IPR050061">
    <property type="entry name" value="MurCDEF_pg_biosynth"/>
</dbReference>
<dbReference type="Gene3D" id="3.40.1190.10">
    <property type="entry name" value="Mur-like, catalytic domain"/>
    <property type="match status" value="1"/>
</dbReference>
<organism evidence="18 19">
    <name type="scientific">Chloracidobacterium sp. N</name>
    <dbReference type="NCBI Taxonomy" id="2821540"/>
    <lineage>
        <taxon>Bacteria</taxon>
        <taxon>Pseudomonadati</taxon>
        <taxon>Acidobacteriota</taxon>
        <taxon>Terriglobia</taxon>
        <taxon>Terriglobales</taxon>
        <taxon>Acidobacteriaceae</taxon>
        <taxon>Chloracidobacterium</taxon>
        <taxon>Chloracidobacterium aggregatum</taxon>
    </lineage>
</organism>
<evidence type="ECO:0000256" key="1">
    <source>
        <dbReference type="ARBA" id="ARBA00004496"/>
    </source>
</evidence>
<keyword evidence="8 14" id="KW-0067">ATP-binding</keyword>
<evidence type="ECO:0000259" key="16">
    <source>
        <dbReference type="Pfam" id="PF02875"/>
    </source>
</evidence>
<evidence type="ECO:0000256" key="13">
    <source>
        <dbReference type="ARBA" id="ARBA00047833"/>
    </source>
</evidence>